<dbReference type="EMBL" id="HBUF01227990">
    <property type="protein sequence ID" value="CAG6672258.1"/>
    <property type="molecule type" value="Transcribed_RNA"/>
</dbReference>
<accession>A0A8D8WV27</accession>
<protein>
    <submittedName>
        <fullName evidence="1">Uncharacterized protein</fullName>
    </submittedName>
</protein>
<dbReference type="AlphaFoldDB" id="A0A8D8WV27"/>
<sequence length="140" mass="16199">MLYRVSESPESLVLTTSWKPSLGVKMSWMSHEKLGTEMRQSRQAFSTTSETMGKFNSYQQLQLGNETLLVKFSNFDQLPESITEKKEFIIQDPPLLDMVLKESVSSNNQRVAQKDMRLLMQVQKISKQLDRLVKNATVFY</sequence>
<evidence type="ECO:0000313" key="1">
    <source>
        <dbReference type="EMBL" id="CAG6672258.1"/>
    </source>
</evidence>
<organism evidence="1">
    <name type="scientific">Cacopsylla melanoneura</name>
    <dbReference type="NCBI Taxonomy" id="428564"/>
    <lineage>
        <taxon>Eukaryota</taxon>
        <taxon>Metazoa</taxon>
        <taxon>Ecdysozoa</taxon>
        <taxon>Arthropoda</taxon>
        <taxon>Hexapoda</taxon>
        <taxon>Insecta</taxon>
        <taxon>Pterygota</taxon>
        <taxon>Neoptera</taxon>
        <taxon>Paraneoptera</taxon>
        <taxon>Hemiptera</taxon>
        <taxon>Sternorrhyncha</taxon>
        <taxon>Psylloidea</taxon>
        <taxon>Psyllidae</taxon>
        <taxon>Psyllinae</taxon>
        <taxon>Cacopsylla</taxon>
    </lineage>
</organism>
<name>A0A8D8WV27_9HEMI</name>
<proteinExistence type="predicted"/>
<reference evidence="1" key="1">
    <citation type="submission" date="2021-05" db="EMBL/GenBank/DDBJ databases">
        <authorList>
            <person name="Alioto T."/>
            <person name="Alioto T."/>
            <person name="Gomez Garrido J."/>
        </authorList>
    </citation>
    <scope>NUCLEOTIDE SEQUENCE</scope>
</reference>
<dbReference type="EMBL" id="HBUF01227991">
    <property type="protein sequence ID" value="CAG6672260.1"/>
    <property type="molecule type" value="Transcribed_RNA"/>
</dbReference>